<evidence type="ECO:0000256" key="1">
    <source>
        <dbReference type="SAM" id="MobiDB-lite"/>
    </source>
</evidence>
<dbReference type="Proteomes" id="UP001329825">
    <property type="component" value="Chromosome 1"/>
</dbReference>
<accession>A0ABZ1CR32</accession>
<organism evidence="2 3">
    <name type="scientific">Kwoniella shivajii</name>
    <dbReference type="NCBI Taxonomy" id="564305"/>
    <lineage>
        <taxon>Eukaryota</taxon>
        <taxon>Fungi</taxon>
        <taxon>Dikarya</taxon>
        <taxon>Basidiomycota</taxon>
        <taxon>Agaricomycotina</taxon>
        <taxon>Tremellomycetes</taxon>
        <taxon>Tremellales</taxon>
        <taxon>Cryptococcaceae</taxon>
        <taxon>Kwoniella</taxon>
    </lineage>
</organism>
<feature type="compositionally biased region" description="Low complexity" evidence="1">
    <location>
        <begin position="193"/>
        <end position="204"/>
    </location>
</feature>
<feature type="compositionally biased region" description="Polar residues" evidence="1">
    <location>
        <begin position="205"/>
        <end position="216"/>
    </location>
</feature>
<reference evidence="2 3" key="1">
    <citation type="submission" date="2024-01" db="EMBL/GenBank/DDBJ databases">
        <title>Comparative genomics of Cryptococcus and Kwoniella reveals pathogenesis evolution and contrasting modes of karyotype evolution via chromosome fusion or intercentromeric recombination.</title>
        <authorList>
            <person name="Coelho M.A."/>
            <person name="David-Palma M."/>
            <person name="Shea T."/>
            <person name="Bowers K."/>
            <person name="McGinley-Smith S."/>
            <person name="Mohammad A.W."/>
            <person name="Gnirke A."/>
            <person name="Yurkov A.M."/>
            <person name="Nowrousian M."/>
            <person name="Sun S."/>
            <person name="Cuomo C.A."/>
            <person name="Heitman J."/>
        </authorList>
    </citation>
    <scope>NUCLEOTIDE SEQUENCE [LARGE SCALE GENOMIC DNA]</scope>
    <source>
        <strain evidence="2">CBS 11374</strain>
    </source>
</reference>
<proteinExistence type="predicted"/>
<name>A0ABZ1CR32_9TREE</name>
<dbReference type="InterPro" id="IPR029071">
    <property type="entry name" value="Ubiquitin-like_domsf"/>
</dbReference>
<feature type="compositionally biased region" description="Basic and acidic residues" evidence="1">
    <location>
        <begin position="84"/>
        <end position="105"/>
    </location>
</feature>
<sequence length="262" mass="29518">MMIFVGTEYPGGKQFHVWIQENSTTEDLMNAISEHETIPINTFILQHSFLPLIPSSTLNSQFIIPYSTVHLYRLNDLRAKDRLRREAQRSEAEERGRYTAKDGKDRLRRRTRQKLEAHRAEKELERRGNGLLPSYQQLERVSKEHQDQDQNSLVKLENPLWITNRAEIDTGKTIGEESLLTSTPLERGVTISSWASSSAPSPSATNRANTTKQAATSPVIDPLTSVPSPIGGSVQLRGSTPILPQYPFSPPLSSLCDQTQRN</sequence>
<feature type="region of interest" description="Disordered" evidence="1">
    <location>
        <begin position="193"/>
        <end position="262"/>
    </location>
</feature>
<evidence type="ECO:0000313" key="2">
    <source>
        <dbReference type="EMBL" id="WRT63839.1"/>
    </source>
</evidence>
<dbReference type="RefSeq" id="XP_062788579.1">
    <property type="nucleotide sequence ID" value="XM_062932528.1"/>
</dbReference>
<protein>
    <recommendedName>
        <fullName evidence="4">Ubiquitin-like domain-containing protein</fullName>
    </recommendedName>
</protein>
<dbReference type="SUPFAM" id="SSF54236">
    <property type="entry name" value="Ubiquitin-like"/>
    <property type="match status" value="1"/>
</dbReference>
<gene>
    <name evidence="2" type="ORF">IL334_000764</name>
</gene>
<feature type="compositionally biased region" description="Polar residues" evidence="1">
    <location>
        <begin position="251"/>
        <end position="262"/>
    </location>
</feature>
<keyword evidence="3" id="KW-1185">Reference proteome</keyword>
<dbReference type="GeneID" id="87952895"/>
<evidence type="ECO:0000313" key="3">
    <source>
        <dbReference type="Proteomes" id="UP001329825"/>
    </source>
</evidence>
<feature type="compositionally biased region" description="Basic and acidic residues" evidence="1">
    <location>
        <begin position="113"/>
        <end position="128"/>
    </location>
</feature>
<evidence type="ECO:0008006" key="4">
    <source>
        <dbReference type="Google" id="ProtNLM"/>
    </source>
</evidence>
<dbReference type="EMBL" id="CP141881">
    <property type="protein sequence ID" value="WRT63839.1"/>
    <property type="molecule type" value="Genomic_DNA"/>
</dbReference>
<feature type="region of interest" description="Disordered" evidence="1">
    <location>
        <begin position="84"/>
        <end position="134"/>
    </location>
</feature>